<dbReference type="PROSITE" id="PS51257">
    <property type="entry name" value="PROKAR_LIPOPROTEIN"/>
    <property type="match status" value="1"/>
</dbReference>
<dbReference type="PANTHER" id="PTHR48098">
    <property type="entry name" value="ENTEROCHELIN ESTERASE-RELATED"/>
    <property type="match status" value="1"/>
</dbReference>
<dbReference type="SUPFAM" id="SSF53474">
    <property type="entry name" value="alpha/beta-Hydrolases"/>
    <property type="match status" value="1"/>
</dbReference>
<keyword evidence="2" id="KW-1185">Reference proteome</keyword>
<evidence type="ECO:0000313" key="1">
    <source>
        <dbReference type="EMBL" id="MCK8479370.1"/>
    </source>
</evidence>
<dbReference type="GO" id="GO:0016787">
    <property type="term" value="F:hydrolase activity"/>
    <property type="evidence" value="ECO:0007669"/>
    <property type="project" value="UniProtKB-KW"/>
</dbReference>
<accession>A0ABT0H4T2</accession>
<gene>
    <name evidence="1" type="ORF">MUY34_01995</name>
</gene>
<dbReference type="RefSeq" id="WP_248411715.1">
    <property type="nucleotide sequence ID" value="NZ_JALPQF010000001.1"/>
</dbReference>
<dbReference type="PANTHER" id="PTHR48098:SF6">
    <property type="entry name" value="FERRI-BACILLIBACTIN ESTERASE BESA"/>
    <property type="match status" value="1"/>
</dbReference>
<evidence type="ECO:0000313" key="2">
    <source>
        <dbReference type="Proteomes" id="UP001203687"/>
    </source>
</evidence>
<dbReference type="InterPro" id="IPR000801">
    <property type="entry name" value="Esterase-like"/>
</dbReference>
<protein>
    <submittedName>
        <fullName evidence="1">Alpha/beta hydrolase-fold protein</fullName>
    </submittedName>
</protein>
<organism evidence="1 2">
    <name type="scientific">Psychroserpens algicola</name>
    <dbReference type="NCBI Taxonomy" id="1719034"/>
    <lineage>
        <taxon>Bacteria</taxon>
        <taxon>Pseudomonadati</taxon>
        <taxon>Bacteroidota</taxon>
        <taxon>Flavobacteriia</taxon>
        <taxon>Flavobacteriales</taxon>
        <taxon>Flavobacteriaceae</taxon>
        <taxon>Psychroserpens</taxon>
    </lineage>
</organism>
<dbReference type="EMBL" id="JALPQF010000001">
    <property type="protein sequence ID" value="MCK8479370.1"/>
    <property type="molecule type" value="Genomic_DNA"/>
</dbReference>
<dbReference type="Gene3D" id="3.40.50.1820">
    <property type="entry name" value="alpha/beta hydrolase"/>
    <property type="match status" value="1"/>
</dbReference>
<comment type="caution">
    <text evidence="1">The sequence shown here is derived from an EMBL/GenBank/DDBJ whole genome shotgun (WGS) entry which is preliminary data.</text>
</comment>
<dbReference type="Pfam" id="PF00756">
    <property type="entry name" value="Esterase"/>
    <property type="match status" value="1"/>
</dbReference>
<dbReference type="Proteomes" id="UP001203687">
    <property type="component" value="Unassembled WGS sequence"/>
</dbReference>
<sequence>MKHCSLILAMILMLSCKDKTQEINVSEDKNQLTFHQVEDVKLYGGTLKRVDSFPSSYITPRPVDVWLPENYSDQNAYAVLYMHDGQMLFDASTTWNKQEWKVDEWASKLMSENKTKNFIVVAIHNIADIRWQDLFPQKAFESFDKQVIDELYVKTINADKSIALSGDKYLKFIVEELKPVIDKSFSTLTDSENTFVLGSSMGGLMSMYAISEYPEVFGGAACISTHWVGATPADFNPLPDAIFEYMEEHLPSPENHKLYFDYGDKTLDAHYPQYAPRVDSILKQKGYTDANSVNLFFEGEDHSENSWNKRLDKPLTFLLKK</sequence>
<dbReference type="InterPro" id="IPR029058">
    <property type="entry name" value="AB_hydrolase_fold"/>
</dbReference>
<keyword evidence="1" id="KW-0378">Hydrolase</keyword>
<name>A0ABT0H4T2_9FLAO</name>
<reference evidence="1" key="1">
    <citation type="submission" date="2022-04" db="EMBL/GenBank/DDBJ databases">
        <authorList>
            <person name="Ren T."/>
        </authorList>
    </citation>
    <scope>NUCLEOTIDE SEQUENCE</scope>
    <source>
        <strain evidence="1">F63249</strain>
    </source>
</reference>
<proteinExistence type="predicted"/>
<dbReference type="InterPro" id="IPR050583">
    <property type="entry name" value="Mycobacterial_A85_antigen"/>
</dbReference>